<evidence type="ECO:0000256" key="3">
    <source>
        <dbReference type="ARBA" id="ARBA00022679"/>
    </source>
</evidence>
<dbReference type="EC" id="2.7.11.1" evidence="1"/>
<keyword evidence="3" id="KW-0808">Transferase</keyword>
<accession>A0A504YSX6</accession>
<evidence type="ECO:0000313" key="11">
    <source>
        <dbReference type="Proteomes" id="UP000316759"/>
    </source>
</evidence>
<dbReference type="STRING" id="46835.A0A504YSX6"/>
<comment type="caution">
    <text evidence="10">The sequence shown here is derived from an EMBL/GenBank/DDBJ whole genome shotgun (WGS) entry which is preliminary data.</text>
</comment>
<dbReference type="GO" id="GO:0005524">
    <property type="term" value="F:ATP binding"/>
    <property type="evidence" value="ECO:0007669"/>
    <property type="project" value="UniProtKB-KW"/>
</dbReference>
<dbReference type="AlphaFoldDB" id="A0A504YSX6"/>
<dbReference type="PANTHER" id="PTHR45998">
    <property type="entry name" value="SERINE/THREONINE-PROTEIN KINASE 16"/>
    <property type="match status" value="1"/>
</dbReference>
<dbReference type="PANTHER" id="PTHR45998:SF2">
    <property type="entry name" value="SERINE_THREONINE-PROTEIN KINASE 16"/>
    <property type="match status" value="1"/>
</dbReference>
<dbReference type="OrthoDB" id="248923at2759"/>
<reference evidence="10 11" key="1">
    <citation type="submission" date="2019-04" db="EMBL/GenBank/DDBJ databases">
        <title>Annotation for the trematode Fasciola gigantica.</title>
        <authorList>
            <person name="Choi Y.-J."/>
        </authorList>
    </citation>
    <scope>NUCLEOTIDE SEQUENCE [LARGE SCALE GENOMIC DNA]</scope>
    <source>
        <strain evidence="10">Uganda_cow_1</strain>
    </source>
</reference>
<evidence type="ECO:0000256" key="5">
    <source>
        <dbReference type="ARBA" id="ARBA00022777"/>
    </source>
</evidence>
<dbReference type="SUPFAM" id="SSF56112">
    <property type="entry name" value="Protein kinase-like (PK-like)"/>
    <property type="match status" value="1"/>
</dbReference>
<keyword evidence="11" id="KW-1185">Reference proteome</keyword>
<dbReference type="InterPro" id="IPR008271">
    <property type="entry name" value="Ser/Thr_kinase_AS"/>
</dbReference>
<dbReference type="GO" id="GO:0004674">
    <property type="term" value="F:protein serine/threonine kinase activity"/>
    <property type="evidence" value="ECO:0007669"/>
    <property type="project" value="UniProtKB-KW"/>
</dbReference>
<gene>
    <name evidence="10" type="ORF">FGIG_02603</name>
</gene>
<keyword evidence="2" id="KW-0723">Serine/threonine-protein kinase</keyword>
<dbReference type="InterPro" id="IPR011009">
    <property type="entry name" value="Kinase-like_dom_sf"/>
</dbReference>
<comment type="catalytic activity">
    <reaction evidence="7">
        <text>L-threonyl-[protein] + ATP = O-phospho-L-threonyl-[protein] + ADP + H(+)</text>
        <dbReference type="Rhea" id="RHEA:46608"/>
        <dbReference type="Rhea" id="RHEA-COMP:11060"/>
        <dbReference type="Rhea" id="RHEA-COMP:11605"/>
        <dbReference type="ChEBI" id="CHEBI:15378"/>
        <dbReference type="ChEBI" id="CHEBI:30013"/>
        <dbReference type="ChEBI" id="CHEBI:30616"/>
        <dbReference type="ChEBI" id="CHEBI:61977"/>
        <dbReference type="ChEBI" id="CHEBI:456216"/>
        <dbReference type="EC" id="2.7.11.1"/>
    </reaction>
</comment>
<keyword evidence="6" id="KW-0067">ATP-binding</keyword>
<dbReference type="Pfam" id="PF00069">
    <property type="entry name" value="Pkinase"/>
    <property type="match status" value="1"/>
</dbReference>
<dbReference type="Proteomes" id="UP000316759">
    <property type="component" value="Unassembled WGS sequence"/>
</dbReference>
<dbReference type="PROSITE" id="PS00108">
    <property type="entry name" value="PROTEIN_KINASE_ST"/>
    <property type="match status" value="1"/>
</dbReference>
<keyword evidence="4" id="KW-0547">Nucleotide-binding</keyword>
<dbReference type="InterPro" id="IPR052239">
    <property type="entry name" value="Ser/Thr-specific_kinases"/>
</dbReference>
<evidence type="ECO:0000313" key="10">
    <source>
        <dbReference type="EMBL" id="TPP63296.1"/>
    </source>
</evidence>
<evidence type="ECO:0000259" key="9">
    <source>
        <dbReference type="PROSITE" id="PS50011"/>
    </source>
</evidence>
<evidence type="ECO:0000256" key="8">
    <source>
        <dbReference type="ARBA" id="ARBA00048679"/>
    </source>
</evidence>
<feature type="domain" description="Protein kinase" evidence="9">
    <location>
        <begin position="24"/>
        <end position="308"/>
    </location>
</feature>
<keyword evidence="5 10" id="KW-0418">Kinase</keyword>
<dbReference type="EMBL" id="SUNJ01005844">
    <property type="protein sequence ID" value="TPP63296.1"/>
    <property type="molecule type" value="Genomic_DNA"/>
</dbReference>
<dbReference type="GO" id="GO:0005794">
    <property type="term" value="C:Golgi apparatus"/>
    <property type="evidence" value="ECO:0007669"/>
    <property type="project" value="TreeGrafter"/>
</dbReference>
<evidence type="ECO:0000256" key="1">
    <source>
        <dbReference type="ARBA" id="ARBA00012513"/>
    </source>
</evidence>
<dbReference type="InterPro" id="IPR000719">
    <property type="entry name" value="Prot_kinase_dom"/>
</dbReference>
<evidence type="ECO:0000256" key="6">
    <source>
        <dbReference type="ARBA" id="ARBA00022840"/>
    </source>
</evidence>
<dbReference type="Gene3D" id="1.10.510.10">
    <property type="entry name" value="Transferase(Phosphotransferase) domain 1"/>
    <property type="match status" value="1"/>
</dbReference>
<name>A0A504YSX6_FASGI</name>
<dbReference type="SMART" id="SM00220">
    <property type="entry name" value="S_TKc"/>
    <property type="match status" value="1"/>
</dbReference>
<proteinExistence type="predicted"/>
<evidence type="ECO:0000256" key="7">
    <source>
        <dbReference type="ARBA" id="ARBA00047899"/>
    </source>
</evidence>
<sequence>MFGCWGACGEKIRVQDQSGESSTFYIRDRLDQGGFSTIELVSSSHGRLPYVLKRMICHSHIDEDKALREAQLHLNLPSHPNLLPCFGVARKPLLNHPQGALSQVCMILQYAQQGSLQSQLDRNRARENAFSSRLIARLMMGICEGLLVLLSLNVPLAHRDIKPGNVLLFDAWRPALMDFGSCTQAVIQIESYKDVEYWKEFAAENCSMTYRAPEWFQPPLGQSITEQADIWSLGCLLYALYFFESPMDKVHARGDSVALAACSANILFPSDSLSKISPGMKNLIKSMLDVNPSLRPSLQQVINAIEALEPDASDNWTSEVISMEPFAS</sequence>
<evidence type="ECO:0000256" key="4">
    <source>
        <dbReference type="ARBA" id="ARBA00022741"/>
    </source>
</evidence>
<evidence type="ECO:0000256" key="2">
    <source>
        <dbReference type="ARBA" id="ARBA00022527"/>
    </source>
</evidence>
<organism evidence="10 11">
    <name type="scientific">Fasciola gigantica</name>
    <name type="common">Giant liver fluke</name>
    <dbReference type="NCBI Taxonomy" id="46835"/>
    <lineage>
        <taxon>Eukaryota</taxon>
        <taxon>Metazoa</taxon>
        <taxon>Spiralia</taxon>
        <taxon>Lophotrochozoa</taxon>
        <taxon>Platyhelminthes</taxon>
        <taxon>Trematoda</taxon>
        <taxon>Digenea</taxon>
        <taxon>Plagiorchiida</taxon>
        <taxon>Echinostomata</taxon>
        <taxon>Echinostomatoidea</taxon>
        <taxon>Fasciolidae</taxon>
        <taxon>Fasciola</taxon>
    </lineage>
</organism>
<comment type="catalytic activity">
    <reaction evidence="8">
        <text>L-seryl-[protein] + ATP = O-phospho-L-seryl-[protein] + ADP + H(+)</text>
        <dbReference type="Rhea" id="RHEA:17989"/>
        <dbReference type="Rhea" id="RHEA-COMP:9863"/>
        <dbReference type="Rhea" id="RHEA-COMP:11604"/>
        <dbReference type="ChEBI" id="CHEBI:15378"/>
        <dbReference type="ChEBI" id="CHEBI:29999"/>
        <dbReference type="ChEBI" id="CHEBI:30616"/>
        <dbReference type="ChEBI" id="CHEBI:83421"/>
        <dbReference type="ChEBI" id="CHEBI:456216"/>
        <dbReference type="EC" id="2.7.11.1"/>
    </reaction>
</comment>
<protein>
    <recommendedName>
        <fullName evidence="1">non-specific serine/threonine protein kinase</fullName>
        <ecNumber evidence="1">2.7.11.1</ecNumber>
    </recommendedName>
</protein>
<dbReference type="PROSITE" id="PS50011">
    <property type="entry name" value="PROTEIN_KINASE_DOM"/>
    <property type="match status" value="1"/>
</dbReference>